<gene>
    <name evidence="5" type="ORF">YC6258_00467</name>
</gene>
<feature type="domain" description="HTH lacI-type" evidence="4">
    <location>
        <begin position="4"/>
        <end position="59"/>
    </location>
</feature>
<evidence type="ECO:0000313" key="6">
    <source>
        <dbReference type="Proteomes" id="UP000032266"/>
    </source>
</evidence>
<keyword evidence="2" id="KW-0238">DNA-binding</keyword>
<dbReference type="SMART" id="SM00354">
    <property type="entry name" value="HTH_LACI"/>
    <property type="match status" value="1"/>
</dbReference>
<dbReference type="STRING" id="1445510.YC6258_00467"/>
<dbReference type="CDD" id="cd06279">
    <property type="entry name" value="PBP1_LacI-like"/>
    <property type="match status" value="1"/>
</dbReference>
<sequence length="342" mass="38318">MKKLTLKDVAAELKVSTATVSNAFNRPDQLSAKLRSHILDQCRKLGYFGPNAAARSLKMGNSGIIGVALSDRLQYNFSDPIASRFLSGLAETFDNANINLLLLPSRAEFYESRQFDSFADGFVLYGNPRDPEVLDRLLQHKKPIVTVDFDLPDTPFIHINNELAAYQITYQAFTSRPQPAAILGLKLAPTQSVCRISNQTLFDPHNSISRRRLEGYQKAIREINGHRLGDEWIWTIPENSEEYAYQAVRECLMCYPRPEVLLCMSDTVAICALRACEQMNLKVPKDIRIAGFDDIPAAANYGLTTIHQPQRTKGKLAAEMILGLKPMKSHVISTELVVRTTC</sequence>
<dbReference type="Gene3D" id="1.10.260.40">
    <property type="entry name" value="lambda repressor-like DNA-binding domains"/>
    <property type="match status" value="1"/>
</dbReference>
<dbReference type="EMBL" id="CP007142">
    <property type="protein sequence ID" value="AJQ92517.1"/>
    <property type="molecule type" value="Genomic_DNA"/>
</dbReference>
<dbReference type="PANTHER" id="PTHR30146:SF138">
    <property type="entry name" value="TRANSCRIPTIONAL REGULATORY PROTEIN"/>
    <property type="match status" value="1"/>
</dbReference>
<evidence type="ECO:0000256" key="2">
    <source>
        <dbReference type="ARBA" id="ARBA00023125"/>
    </source>
</evidence>
<dbReference type="CDD" id="cd01392">
    <property type="entry name" value="HTH_LacI"/>
    <property type="match status" value="1"/>
</dbReference>
<dbReference type="GO" id="GO:0003700">
    <property type="term" value="F:DNA-binding transcription factor activity"/>
    <property type="evidence" value="ECO:0007669"/>
    <property type="project" value="TreeGrafter"/>
</dbReference>
<keyword evidence="1" id="KW-0805">Transcription regulation</keyword>
<proteinExistence type="predicted"/>
<dbReference type="PATRIC" id="fig|1445510.3.peg.453"/>
<evidence type="ECO:0000256" key="3">
    <source>
        <dbReference type="ARBA" id="ARBA00023163"/>
    </source>
</evidence>
<dbReference type="SUPFAM" id="SSF47413">
    <property type="entry name" value="lambda repressor-like DNA-binding domains"/>
    <property type="match status" value="1"/>
</dbReference>
<dbReference type="HOGENOM" id="CLU_037628_6_1_6"/>
<dbReference type="GO" id="GO:0000976">
    <property type="term" value="F:transcription cis-regulatory region binding"/>
    <property type="evidence" value="ECO:0007669"/>
    <property type="project" value="TreeGrafter"/>
</dbReference>
<dbReference type="InterPro" id="IPR000843">
    <property type="entry name" value="HTH_LacI"/>
</dbReference>
<dbReference type="InterPro" id="IPR046335">
    <property type="entry name" value="LacI/GalR-like_sensor"/>
</dbReference>
<dbReference type="KEGG" id="gsn:YC6258_00467"/>
<dbReference type="InterPro" id="IPR028082">
    <property type="entry name" value="Peripla_BP_I"/>
</dbReference>
<dbReference type="SUPFAM" id="SSF53822">
    <property type="entry name" value="Periplasmic binding protein-like I"/>
    <property type="match status" value="1"/>
</dbReference>
<keyword evidence="3" id="KW-0804">Transcription</keyword>
<keyword evidence="6" id="KW-1185">Reference proteome</keyword>
<reference evidence="5 6" key="1">
    <citation type="submission" date="2014-01" db="EMBL/GenBank/DDBJ databases">
        <title>Full genme sequencing of cellulolytic bacterium Gynuella sunshinyii YC6258T gen. nov., sp. nov.</title>
        <authorList>
            <person name="Khan H."/>
            <person name="Chung E.J."/>
            <person name="Chung Y.R."/>
        </authorList>
    </citation>
    <scope>NUCLEOTIDE SEQUENCE [LARGE SCALE GENOMIC DNA]</scope>
    <source>
        <strain evidence="5 6">YC6258</strain>
    </source>
</reference>
<name>A0A0C5VD99_9GAMM</name>
<dbReference type="RefSeq" id="WP_044615562.1">
    <property type="nucleotide sequence ID" value="NZ_CP007142.1"/>
</dbReference>
<dbReference type="OrthoDB" id="5171752at2"/>
<dbReference type="PROSITE" id="PS50932">
    <property type="entry name" value="HTH_LACI_2"/>
    <property type="match status" value="1"/>
</dbReference>
<organism evidence="5 6">
    <name type="scientific">Gynuella sunshinyii YC6258</name>
    <dbReference type="NCBI Taxonomy" id="1445510"/>
    <lineage>
        <taxon>Bacteria</taxon>
        <taxon>Pseudomonadati</taxon>
        <taxon>Pseudomonadota</taxon>
        <taxon>Gammaproteobacteria</taxon>
        <taxon>Oceanospirillales</taxon>
        <taxon>Saccharospirillaceae</taxon>
        <taxon>Gynuella</taxon>
    </lineage>
</organism>
<evidence type="ECO:0000256" key="1">
    <source>
        <dbReference type="ARBA" id="ARBA00023015"/>
    </source>
</evidence>
<accession>A0A0C5VD99</accession>
<dbReference type="Pfam" id="PF00356">
    <property type="entry name" value="LacI"/>
    <property type="match status" value="1"/>
</dbReference>
<evidence type="ECO:0000259" key="4">
    <source>
        <dbReference type="PROSITE" id="PS50932"/>
    </source>
</evidence>
<dbReference type="Proteomes" id="UP000032266">
    <property type="component" value="Chromosome"/>
</dbReference>
<dbReference type="AlphaFoldDB" id="A0A0C5VD99"/>
<protein>
    <submittedName>
        <fullName evidence="5">Transcriptional regulator</fullName>
    </submittedName>
</protein>
<dbReference type="InterPro" id="IPR010982">
    <property type="entry name" value="Lambda_DNA-bd_dom_sf"/>
</dbReference>
<dbReference type="Gene3D" id="3.40.50.2300">
    <property type="match status" value="3"/>
</dbReference>
<dbReference type="PANTHER" id="PTHR30146">
    <property type="entry name" value="LACI-RELATED TRANSCRIPTIONAL REPRESSOR"/>
    <property type="match status" value="1"/>
</dbReference>
<dbReference type="Pfam" id="PF13377">
    <property type="entry name" value="Peripla_BP_3"/>
    <property type="match status" value="1"/>
</dbReference>
<evidence type="ECO:0000313" key="5">
    <source>
        <dbReference type="EMBL" id="AJQ92517.1"/>
    </source>
</evidence>